<organism evidence="1 2">
    <name type="scientific">Leptospira interrogans serovar Icterohaemorrhagiae str. Verdun HP</name>
    <dbReference type="NCBI Taxonomy" id="1049910"/>
    <lineage>
        <taxon>Bacteria</taxon>
        <taxon>Pseudomonadati</taxon>
        <taxon>Spirochaetota</taxon>
        <taxon>Spirochaetia</taxon>
        <taxon>Leptospirales</taxon>
        <taxon>Leptospiraceae</taxon>
        <taxon>Leptospira</taxon>
    </lineage>
</organism>
<comment type="caution">
    <text evidence="1">The sequence shown here is derived from an EMBL/GenBank/DDBJ whole genome shotgun (WGS) entry which is preliminary data.</text>
</comment>
<reference evidence="1 2" key="1">
    <citation type="submission" date="2013-01" db="EMBL/GenBank/DDBJ databases">
        <authorList>
            <person name="Harkins D.M."/>
            <person name="Durkin A.S."/>
            <person name="Brinkac L.M."/>
            <person name="Haft D.H."/>
            <person name="Selengut J.D."/>
            <person name="Sanka R."/>
            <person name="DePew J."/>
            <person name="Purushe J."/>
            <person name="Picardeau M."/>
            <person name="Werts C."/>
            <person name="Goarant C."/>
            <person name="Vinetz J.M."/>
            <person name="Sutton G.G."/>
            <person name="Nierman W.C."/>
            <person name="Fouts D.E."/>
        </authorList>
    </citation>
    <scope>NUCLEOTIDE SEQUENCE [LARGE SCALE GENOMIC DNA]</scope>
    <source>
        <strain evidence="1 2">Verdun HP</strain>
    </source>
</reference>
<sequence length="54" mass="6171">MNIQNSEINYELKLSSYGERNTIKEISEGQKNRIGKIDQPIPAEINTSSPNLFF</sequence>
<name>M6RJX4_LEPIR</name>
<accession>M6RJX4</accession>
<dbReference type="EMBL" id="AHNZ02000334">
    <property type="protein sequence ID" value="EMO06046.1"/>
    <property type="molecule type" value="Genomic_DNA"/>
</dbReference>
<evidence type="ECO:0000313" key="1">
    <source>
        <dbReference type="EMBL" id="EMO06046.1"/>
    </source>
</evidence>
<dbReference type="Proteomes" id="UP000012092">
    <property type="component" value="Unassembled WGS sequence"/>
</dbReference>
<dbReference type="AlphaFoldDB" id="M6RJX4"/>
<evidence type="ECO:0000313" key="2">
    <source>
        <dbReference type="Proteomes" id="UP000012092"/>
    </source>
</evidence>
<gene>
    <name evidence="1" type="ORF">LEP1GSC116_1435</name>
</gene>
<protein>
    <submittedName>
        <fullName evidence="1">Uncharacterized protein</fullName>
    </submittedName>
</protein>
<proteinExistence type="predicted"/>